<dbReference type="PANTHER" id="PTHR46796">
    <property type="entry name" value="HTH-TYPE TRANSCRIPTIONAL ACTIVATOR RHAS-RELATED"/>
    <property type="match status" value="1"/>
</dbReference>
<evidence type="ECO:0000259" key="4">
    <source>
        <dbReference type="PROSITE" id="PS01124"/>
    </source>
</evidence>
<reference evidence="5 6" key="1">
    <citation type="submission" date="2021-01" db="EMBL/GenBank/DDBJ databases">
        <title>Actinoplanes sp. nov. LDG1-01 isolated from lichen.</title>
        <authorList>
            <person name="Saeng-In P."/>
            <person name="Phongsopitanun W."/>
            <person name="Kanchanasin P."/>
            <person name="Yuki M."/>
            <person name="Kudo T."/>
            <person name="Ohkuma M."/>
            <person name="Tanasupawat S."/>
        </authorList>
    </citation>
    <scope>NUCLEOTIDE SEQUENCE [LARGE SCALE GENOMIC DNA]</scope>
    <source>
        <strain evidence="5 6">LDG1-01</strain>
    </source>
</reference>
<dbReference type="Pfam" id="PF12833">
    <property type="entry name" value="HTH_18"/>
    <property type="match status" value="1"/>
</dbReference>
<gene>
    <name evidence="5" type="ORF">JKJ07_32570</name>
</gene>
<keyword evidence="3" id="KW-0804">Transcription</keyword>
<dbReference type="PANTHER" id="PTHR46796:SF15">
    <property type="entry name" value="BLL1074 PROTEIN"/>
    <property type="match status" value="1"/>
</dbReference>
<organism evidence="5 6">
    <name type="scientific">Paractinoplanes lichenicola</name>
    <dbReference type="NCBI Taxonomy" id="2802976"/>
    <lineage>
        <taxon>Bacteria</taxon>
        <taxon>Bacillati</taxon>
        <taxon>Actinomycetota</taxon>
        <taxon>Actinomycetes</taxon>
        <taxon>Micromonosporales</taxon>
        <taxon>Micromonosporaceae</taxon>
        <taxon>Paractinoplanes</taxon>
    </lineage>
</organism>
<keyword evidence="1" id="KW-0805">Transcription regulation</keyword>
<proteinExistence type="predicted"/>
<dbReference type="InterPro" id="IPR018060">
    <property type="entry name" value="HTH_AraC"/>
</dbReference>
<name>A0ABS1VX90_9ACTN</name>
<keyword evidence="6" id="KW-1185">Reference proteome</keyword>
<evidence type="ECO:0000256" key="1">
    <source>
        <dbReference type="ARBA" id="ARBA00023015"/>
    </source>
</evidence>
<sequence>MGAQIHSVPAVVSAEPCEVATRAASPELRPYVLGYAGFRSCHGRPIPHLLLPLAYTTVIVDFGSRAGLVHGARAAATTRGETTWGHGVSVGLTPLGTAALLGVPMGELGGGAVPLDALLGPAATELPGRLGAEPGWAQRFDLIERILTGLRRTRGGAQPGPTAPPERAVVAAWQRLQRADRPSMESLAADLNVTRRRLERGFRQHLGLSPATVARIARFQRVVDRLSTGAGPSRAAADSGFADHPHLARETRAMAGLTPTELAAFLSTPPVVANVQDGRDR</sequence>
<dbReference type="InterPro" id="IPR050204">
    <property type="entry name" value="AraC_XylS_family_regulators"/>
</dbReference>
<dbReference type="SMART" id="SM00342">
    <property type="entry name" value="HTH_ARAC"/>
    <property type="match status" value="1"/>
</dbReference>
<dbReference type="Proteomes" id="UP000598996">
    <property type="component" value="Unassembled WGS sequence"/>
</dbReference>
<evidence type="ECO:0000256" key="3">
    <source>
        <dbReference type="ARBA" id="ARBA00023163"/>
    </source>
</evidence>
<dbReference type="PROSITE" id="PS01124">
    <property type="entry name" value="HTH_ARAC_FAMILY_2"/>
    <property type="match status" value="1"/>
</dbReference>
<evidence type="ECO:0000256" key="2">
    <source>
        <dbReference type="ARBA" id="ARBA00023125"/>
    </source>
</evidence>
<evidence type="ECO:0000313" key="5">
    <source>
        <dbReference type="EMBL" id="MBL7259059.1"/>
    </source>
</evidence>
<comment type="caution">
    <text evidence="5">The sequence shown here is derived from an EMBL/GenBank/DDBJ whole genome shotgun (WGS) entry which is preliminary data.</text>
</comment>
<dbReference type="RefSeq" id="WP_202995708.1">
    <property type="nucleotide sequence ID" value="NZ_JAENHO010000010.1"/>
</dbReference>
<feature type="domain" description="HTH araC/xylS-type" evidence="4">
    <location>
        <begin position="166"/>
        <end position="265"/>
    </location>
</feature>
<protein>
    <submittedName>
        <fullName evidence="5">AraC family transcriptional regulator</fullName>
    </submittedName>
</protein>
<dbReference type="EMBL" id="JAENHO010000010">
    <property type="protein sequence ID" value="MBL7259059.1"/>
    <property type="molecule type" value="Genomic_DNA"/>
</dbReference>
<evidence type="ECO:0000313" key="6">
    <source>
        <dbReference type="Proteomes" id="UP000598996"/>
    </source>
</evidence>
<accession>A0ABS1VX90</accession>
<keyword evidence="2" id="KW-0238">DNA-binding</keyword>
<dbReference type="Gene3D" id="1.10.10.60">
    <property type="entry name" value="Homeodomain-like"/>
    <property type="match status" value="1"/>
</dbReference>